<dbReference type="Proteomes" id="UP000291020">
    <property type="component" value="Unassembled WGS sequence"/>
</dbReference>
<evidence type="ECO:0000313" key="2">
    <source>
        <dbReference type="Ensembl" id="ENSGAGP00000005982.1"/>
    </source>
</evidence>
<reference evidence="2" key="3">
    <citation type="submission" date="2025-09" db="UniProtKB">
        <authorList>
            <consortium name="Ensembl"/>
        </authorList>
    </citation>
    <scope>IDENTIFICATION</scope>
</reference>
<reference evidence="2" key="2">
    <citation type="submission" date="2025-08" db="UniProtKB">
        <authorList>
            <consortium name="Ensembl"/>
        </authorList>
    </citation>
    <scope>IDENTIFICATION</scope>
</reference>
<reference evidence="3" key="1">
    <citation type="journal article" date="2017" name="PLoS ONE">
        <title>The Agassiz's desert tortoise genome provides a resource for the conservation of a threatened species.</title>
        <authorList>
            <person name="Tollis M."/>
            <person name="DeNardo D.F."/>
            <person name="Cornelius J.A."/>
            <person name="Dolby G.A."/>
            <person name="Edwards T."/>
            <person name="Henen B.T."/>
            <person name="Karl A.E."/>
            <person name="Murphy R.W."/>
            <person name="Kusumi K."/>
        </authorList>
    </citation>
    <scope>NUCLEOTIDE SEQUENCE [LARGE SCALE GENOMIC DNA]</scope>
</reference>
<organism evidence="2 3">
    <name type="scientific">Gopherus agassizii</name>
    <name type="common">Agassiz's desert tortoise</name>
    <dbReference type="NCBI Taxonomy" id="38772"/>
    <lineage>
        <taxon>Eukaryota</taxon>
        <taxon>Metazoa</taxon>
        <taxon>Chordata</taxon>
        <taxon>Craniata</taxon>
        <taxon>Vertebrata</taxon>
        <taxon>Euteleostomi</taxon>
        <taxon>Archelosauria</taxon>
        <taxon>Testudinata</taxon>
        <taxon>Testudines</taxon>
        <taxon>Cryptodira</taxon>
        <taxon>Durocryptodira</taxon>
        <taxon>Testudinoidea</taxon>
        <taxon>Testudinidae</taxon>
        <taxon>Gopherus</taxon>
    </lineage>
</organism>
<name>A0A452GVF3_9SAUR</name>
<dbReference type="Ensembl" id="ENSGAGT00000006970.1">
    <property type="protein sequence ID" value="ENSGAGP00000005982.1"/>
    <property type="gene ID" value="ENSGAGG00000004865.1"/>
</dbReference>
<dbReference type="AlphaFoldDB" id="A0A452GVF3"/>
<protein>
    <submittedName>
        <fullName evidence="2">Uncharacterized protein</fullName>
    </submittedName>
</protein>
<feature type="region of interest" description="Disordered" evidence="1">
    <location>
        <begin position="1"/>
        <end position="45"/>
    </location>
</feature>
<sequence>SDWGSKPKTASGAKPKVRAKGTVRCQSRGQRWRQHQKKGREPGIWNRVGKQELGVDWRMQGSGPGIPLVAQTNSCCYFLVYFMTQIYLGLDPEKDLGS</sequence>
<keyword evidence="3" id="KW-1185">Reference proteome</keyword>
<accession>A0A452GVF3</accession>
<evidence type="ECO:0000313" key="3">
    <source>
        <dbReference type="Proteomes" id="UP000291020"/>
    </source>
</evidence>
<evidence type="ECO:0000256" key="1">
    <source>
        <dbReference type="SAM" id="MobiDB-lite"/>
    </source>
</evidence>
<proteinExistence type="predicted"/>